<keyword evidence="3" id="KW-0497">Mitogen</keyword>
<gene>
    <name evidence="5" type="ORF">NQ317_004175</name>
</gene>
<evidence type="ECO:0000256" key="1">
    <source>
        <dbReference type="ARBA" id="ARBA00006686"/>
    </source>
</evidence>
<protein>
    <recommendedName>
        <fullName evidence="4">Platelet-derived growth factor (PDGF) family profile domain-containing protein</fullName>
    </recommendedName>
</protein>
<dbReference type="PANTHER" id="PTHR11633">
    <property type="entry name" value="PLATELET-DERIVED GROWTH FACTOR"/>
    <property type="match status" value="1"/>
</dbReference>
<evidence type="ECO:0000259" key="4">
    <source>
        <dbReference type="PROSITE" id="PS50278"/>
    </source>
</evidence>
<sequence>MTMMVQEKCLFLAAAKTPKSAGCSPELKTISLGQTDDPSVLYIPQCTRVERCGGCCSHSLLSCQPKETETLSYQVEPLLRPFFIGYENEIHWQGKKLKYIGKEVVLVERHVSCKCDCKVKEEDCNNYQEYRESECRCACTNLDEEKKCFKSVKKLWNPELCACQCRDVAQCTPPATHSIRSTANACLII</sequence>
<reference evidence="5" key="1">
    <citation type="journal article" date="2023" name="Insect Mol. Biol.">
        <title>Genome sequencing provides insights into the evolution of gene families encoding plant cell wall-degrading enzymes in longhorned beetles.</title>
        <authorList>
            <person name="Shin N.R."/>
            <person name="Okamura Y."/>
            <person name="Kirsch R."/>
            <person name="Pauchet Y."/>
        </authorList>
    </citation>
    <scope>NUCLEOTIDE SEQUENCE</scope>
    <source>
        <strain evidence="5">MMC_N1</strain>
    </source>
</reference>
<dbReference type="Gene3D" id="2.10.90.10">
    <property type="entry name" value="Cystine-knot cytokines"/>
    <property type="match status" value="1"/>
</dbReference>
<evidence type="ECO:0000313" key="6">
    <source>
        <dbReference type="Proteomes" id="UP001162164"/>
    </source>
</evidence>
<dbReference type="Pfam" id="PF00341">
    <property type="entry name" value="PDGF"/>
    <property type="match status" value="1"/>
</dbReference>
<comment type="similarity">
    <text evidence="1">Belongs to the PDGF/VEGF growth factor family.</text>
</comment>
<dbReference type="PANTHER" id="PTHR11633:SF1">
    <property type="entry name" value="LD28763P"/>
    <property type="match status" value="1"/>
</dbReference>
<comment type="caution">
    <text evidence="5">The sequence shown here is derived from an EMBL/GenBank/DDBJ whole genome shotgun (WGS) entry which is preliminary data.</text>
</comment>
<keyword evidence="2" id="KW-0339">Growth factor</keyword>
<keyword evidence="6" id="KW-1185">Reference proteome</keyword>
<dbReference type="InterPro" id="IPR000072">
    <property type="entry name" value="PDGF/VEGF_dom"/>
</dbReference>
<organism evidence="5 6">
    <name type="scientific">Molorchus minor</name>
    <dbReference type="NCBI Taxonomy" id="1323400"/>
    <lineage>
        <taxon>Eukaryota</taxon>
        <taxon>Metazoa</taxon>
        <taxon>Ecdysozoa</taxon>
        <taxon>Arthropoda</taxon>
        <taxon>Hexapoda</taxon>
        <taxon>Insecta</taxon>
        <taxon>Pterygota</taxon>
        <taxon>Neoptera</taxon>
        <taxon>Endopterygota</taxon>
        <taxon>Coleoptera</taxon>
        <taxon>Polyphaga</taxon>
        <taxon>Cucujiformia</taxon>
        <taxon>Chrysomeloidea</taxon>
        <taxon>Cerambycidae</taxon>
        <taxon>Lamiinae</taxon>
        <taxon>Monochamini</taxon>
        <taxon>Molorchus</taxon>
    </lineage>
</organism>
<name>A0ABQ9J7F8_9CUCU</name>
<dbReference type="EMBL" id="JAPWTJ010001084">
    <property type="protein sequence ID" value="KAJ8973905.1"/>
    <property type="molecule type" value="Genomic_DNA"/>
</dbReference>
<accession>A0ABQ9J7F8</accession>
<evidence type="ECO:0000313" key="5">
    <source>
        <dbReference type="EMBL" id="KAJ8973905.1"/>
    </source>
</evidence>
<evidence type="ECO:0000256" key="2">
    <source>
        <dbReference type="ARBA" id="ARBA00023030"/>
    </source>
</evidence>
<evidence type="ECO:0000256" key="3">
    <source>
        <dbReference type="ARBA" id="ARBA00023246"/>
    </source>
</evidence>
<dbReference type="SUPFAM" id="SSF57501">
    <property type="entry name" value="Cystine-knot cytokines"/>
    <property type="match status" value="1"/>
</dbReference>
<dbReference type="InterPro" id="IPR029034">
    <property type="entry name" value="Cystine-knot_cytokine"/>
</dbReference>
<proteinExistence type="inferred from homology"/>
<dbReference type="PROSITE" id="PS50278">
    <property type="entry name" value="PDGF_2"/>
    <property type="match status" value="1"/>
</dbReference>
<dbReference type="Proteomes" id="UP001162164">
    <property type="component" value="Unassembled WGS sequence"/>
</dbReference>
<feature type="domain" description="Platelet-derived growth factor (PDGF) family profile" evidence="4">
    <location>
        <begin position="36"/>
        <end position="120"/>
    </location>
</feature>